<evidence type="ECO:0000256" key="1">
    <source>
        <dbReference type="SAM" id="MobiDB-lite"/>
    </source>
</evidence>
<dbReference type="AlphaFoldDB" id="A0A917TCI5"/>
<organism evidence="2 3">
    <name type="scientific">Nakamurella endophytica</name>
    <dbReference type="NCBI Taxonomy" id="1748367"/>
    <lineage>
        <taxon>Bacteria</taxon>
        <taxon>Bacillati</taxon>
        <taxon>Actinomycetota</taxon>
        <taxon>Actinomycetes</taxon>
        <taxon>Nakamurellales</taxon>
        <taxon>Nakamurellaceae</taxon>
        <taxon>Nakamurella</taxon>
    </lineage>
</organism>
<proteinExistence type="predicted"/>
<protein>
    <submittedName>
        <fullName evidence="2">Uncharacterized protein</fullName>
    </submittedName>
</protein>
<keyword evidence="3" id="KW-1185">Reference proteome</keyword>
<feature type="compositionally biased region" description="Basic and acidic residues" evidence="1">
    <location>
        <begin position="63"/>
        <end position="80"/>
    </location>
</feature>
<comment type="caution">
    <text evidence="2">The sequence shown here is derived from an EMBL/GenBank/DDBJ whole genome shotgun (WGS) entry which is preliminary data.</text>
</comment>
<reference evidence="2" key="2">
    <citation type="submission" date="2020-09" db="EMBL/GenBank/DDBJ databases">
        <authorList>
            <person name="Sun Q."/>
            <person name="Zhou Y."/>
        </authorList>
    </citation>
    <scope>NUCLEOTIDE SEQUENCE</scope>
    <source>
        <strain evidence="2">CGMCC 4.7308</strain>
    </source>
</reference>
<dbReference type="Proteomes" id="UP000655208">
    <property type="component" value="Unassembled WGS sequence"/>
</dbReference>
<feature type="compositionally biased region" description="Gly residues" evidence="1">
    <location>
        <begin position="109"/>
        <end position="119"/>
    </location>
</feature>
<sequence length="119" mass="12353">MADSRESPMVTDGLATCTAKISTASAAVPGQAGRRWPDGRSGREPRGPARRTVGTAGPAGSAEVREARSGPRVDRPERGAPLEPAEPLPVTRTRPVRPPGRRVRVQGTRPGGGQRSGGV</sequence>
<reference evidence="2" key="1">
    <citation type="journal article" date="2014" name="Int. J. Syst. Evol. Microbiol.">
        <title>Complete genome sequence of Corynebacterium casei LMG S-19264T (=DSM 44701T), isolated from a smear-ripened cheese.</title>
        <authorList>
            <consortium name="US DOE Joint Genome Institute (JGI-PGF)"/>
            <person name="Walter F."/>
            <person name="Albersmeier A."/>
            <person name="Kalinowski J."/>
            <person name="Ruckert C."/>
        </authorList>
    </citation>
    <scope>NUCLEOTIDE SEQUENCE</scope>
    <source>
        <strain evidence="2">CGMCC 4.7308</strain>
    </source>
</reference>
<name>A0A917TCI5_9ACTN</name>
<feature type="compositionally biased region" description="Basic and acidic residues" evidence="1">
    <location>
        <begin position="35"/>
        <end position="47"/>
    </location>
</feature>
<evidence type="ECO:0000313" key="2">
    <source>
        <dbReference type="EMBL" id="GGM15572.1"/>
    </source>
</evidence>
<accession>A0A917TCI5</accession>
<dbReference type="EMBL" id="BMNA01000014">
    <property type="protein sequence ID" value="GGM15572.1"/>
    <property type="molecule type" value="Genomic_DNA"/>
</dbReference>
<gene>
    <name evidence="2" type="ORF">GCM10011594_39510</name>
</gene>
<evidence type="ECO:0000313" key="3">
    <source>
        <dbReference type="Proteomes" id="UP000655208"/>
    </source>
</evidence>
<feature type="region of interest" description="Disordered" evidence="1">
    <location>
        <begin position="22"/>
        <end position="119"/>
    </location>
</feature>